<dbReference type="EMBL" id="JACGCM010001823">
    <property type="protein sequence ID" value="KAF6148966.1"/>
    <property type="molecule type" value="Genomic_DNA"/>
</dbReference>
<name>A0A7J7M274_9MAGN</name>
<evidence type="ECO:0000313" key="6">
    <source>
        <dbReference type="EMBL" id="KAF6148966.1"/>
    </source>
</evidence>
<keyword evidence="2" id="KW-0732">Signal</keyword>
<dbReference type="FunFam" id="3.80.10.10:FF:000041">
    <property type="entry name" value="LRR receptor-like serine/threonine-protein kinase ERECTA"/>
    <property type="match status" value="1"/>
</dbReference>
<organism evidence="6 7">
    <name type="scientific">Kingdonia uniflora</name>
    <dbReference type="NCBI Taxonomy" id="39325"/>
    <lineage>
        <taxon>Eukaryota</taxon>
        <taxon>Viridiplantae</taxon>
        <taxon>Streptophyta</taxon>
        <taxon>Embryophyta</taxon>
        <taxon>Tracheophyta</taxon>
        <taxon>Spermatophyta</taxon>
        <taxon>Magnoliopsida</taxon>
        <taxon>Ranunculales</taxon>
        <taxon>Circaeasteraceae</taxon>
        <taxon>Kingdonia</taxon>
    </lineage>
</organism>
<evidence type="ECO:0000256" key="4">
    <source>
        <dbReference type="ARBA" id="ARBA00023180"/>
    </source>
</evidence>
<evidence type="ECO:0000256" key="1">
    <source>
        <dbReference type="ARBA" id="ARBA00022614"/>
    </source>
</evidence>
<protein>
    <recommendedName>
        <fullName evidence="5">Leucine-rich repeat-containing N-terminal plant-type domain-containing protein</fullName>
    </recommendedName>
</protein>
<gene>
    <name evidence="6" type="ORF">GIB67_026711</name>
</gene>
<dbReference type="InterPro" id="IPR001611">
    <property type="entry name" value="Leu-rich_rpt"/>
</dbReference>
<dbReference type="OrthoDB" id="1738189at2759"/>
<evidence type="ECO:0000313" key="7">
    <source>
        <dbReference type="Proteomes" id="UP000541444"/>
    </source>
</evidence>
<evidence type="ECO:0000256" key="3">
    <source>
        <dbReference type="ARBA" id="ARBA00022737"/>
    </source>
</evidence>
<keyword evidence="7" id="KW-1185">Reference proteome</keyword>
<proteinExistence type="predicted"/>
<reference evidence="6 7" key="1">
    <citation type="journal article" date="2020" name="IScience">
        <title>Genome Sequencing of the Endangered Kingdonia uniflora (Circaeasteraceae, Ranunculales) Reveals Potential Mechanisms of Evolutionary Specialization.</title>
        <authorList>
            <person name="Sun Y."/>
            <person name="Deng T."/>
            <person name="Zhang A."/>
            <person name="Moore M.J."/>
            <person name="Landis J.B."/>
            <person name="Lin N."/>
            <person name="Zhang H."/>
            <person name="Zhang X."/>
            <person name="Huang J."/>
            <person name="Zhang X."/>
            <person name="Sun H."/>
            <person name="Wang H."/>
        </authorList>
    </citation>
    <scope>NUCLEOTIDE SEQUENCE [LARGE SCALE GENOMIC DNA]</scope>
    <source>
        <strain evidence="6">TB1705</strain>
        <tissue evidence="6">Leaf</tissue>
    </source>
</reference>
<evidence type="ECO:0000259" key="5">
    <source>
        <dbReference type="Pfam" id="PF08263"/>
    </source>
</evidence>
<sequence>MMMTVMAGYRESSQQGDDVKALMVFKSSSIQNDPKGLLKSWNSNLLTPCEWKEVICTPDGRVTSLDISNYGLTGRLHIDDLMALQKLQHLHLRGNIFFDNQFLGEILKNLDRLVRNFKNSICLEINSQGNFLRVLSPVLLWKVSTLETIRYLILVINDNFITGTNPPSLANCANLTWVMFSNNKITGKVSTEIGSLKNLVVLQLSNNSLTREITAKLGKCESLIRLNLSSNKLSRSIPRELPSQSV</sequence>
<dbReference type="InterPro" id="IPR013210">
    <property type="entry name" value="LRR_N_plant-typ"/>
</dbReference>
<dbReference type="Gene3D" id="3.80.10.10">
    <property type="entry name" value="Ribonuclease Inhibitor"/>
    <property type="match status" value="2"/>
</dbReference>
<feature type="domain" description="Leucine-rich repeat-containing N-terminal plant-type" evidence="5">
    <location>
        <begin position="17"/>
        <end position="57"/>
    </location>
</feature>
<accession>A0A7J7M274</accession>
<keyword evidence="1" id="KW-0433">Leucine-rich repeat</keyword>
<dbReference type="Pfam" id="PF00560">
    <property type="entry name" value="LRR_1"/>
    <property type="match status" value="2"/>
</dbReference>
<dbReference type="InterPro" id="IPR053211">
    <property type="entry name" value="DNA_repair-toleration"/>
</dbReference>
<dbReference type="AlphaFoldDB" id="A0A7J7M274"/>
<dbReference type="Proteomes" id="UP000541444">
    <property type="component" value="Unassembled WGS sequence"/>
</dbReference>
<evidence type="ECO:0000256" key="2">
    <source>
        <dbReference type="ARBA" id="ARBA00022729"/>
    </source>
</evidence>
<dbReference type="PANTHER" id="PTHR48060:SF21">
    <property type="entry name" value="L DOMAIN-LIKE PROTEIN"/>
    <property type="match status" value="1"/>
</dbReference>
<dbReference type="PANTHER" id="PTHR48060">
    <property type="entry name" value="DNA DAMAGE-REPAIR/TOLERATION PROTEIN DRT100"/>
    <property type="match status" value="1"/>
</dbReference>
<keyword evidence="3" id="KW-0677">Repeat</keyword>
<comment type="caution">
    <text evidence="6">The sequence shown here is derived from an EMBL/GenBank/DDBJ whole genome shotgun (WGS) entry which is preliminary data.</text>
</comment>
<dbReference type="InterPro" id="IPR032675">
    <property type="entry name" value="LRR_dom_sf"/>
</dbReference>
<keyword evidence="4" id="KW-0325">Glycoprotein</keyword>
<dbReference type="SUPFAM" id="SSF52058">
    <property type="entry name" value="L domain-like"/>
    <property type="match status" value="1"/>
</dbReference>
<dbReference type="Pfam" id="PF08263">
    <property type="entry name" value="LRRNT_2"/>
    <property type="match status" value="1"/>
</dbReference>